<dbReference type="PANTHER" id="PTHR42760">
    <property type="entry name" value="SHORT-CHAIN DEHYDROGENASES/REDUCTASES FAMILY MEMBER"/>
    <property type="match status" value="1"/>
</dbReference>
<dbReference type="KEGG" id="agy:ATC03_14865"/>
<gene>
    <name evidence="3" type="ORF">ATC03_14865</name>
</gene>
<dbReference type="OrthoDB" id="517007at2"/>
<proteinExistence type="inferred from homology"/>
<dbReference type="InterPro" id="IPR036291">
    <property type="entry name" value="NAD(P)-bd_dom_sf"/>
</dbReference>
<sequence>MSASSPHEQTLAVVVGGGGEIGRAIAGRLSARYRIALIDRDEARLRSASAVLPGDTLVAQADAADEGRVRAALAGLDAAERCSTLVIAVGTTEGGSLTDIDAQAWSRVVDSNLAAVFQSLRAGVESFLAQGTGGAICVIGSVHASAPIPGYPAYAAAKAGVLALARQAAAEYGHHGIRVNVVTPGWTRTAHTDGRLAEGDAGALLDATPLRRLAEPDDIAAAVEFLLGDGARAITGAEIVVDGGASLLGGMSVLRAAPRSLLGLDGPPGR</sequence>
<dbReference type="RefSeq" id="WP_067878728.1">
    <property type="nucleotide sequence ID" value="NZ_CP013979.1"/>
</dbReference>
<dbReference type="AlphaFoldDB" id="A0A191WHR3"/>
<comment type="similarity">
    <text evidence="1">Belongs to the short-chain dehydrogenases/reductases (SDR) family.</text>
</comment>
<dbReference type="InterPro" id="IPR002347">
    <property type="entry name" value="SDR_fam"/>
</dbReference>
<dbReference type="PANTHER" id="PTHR42760:SF133">
    <property type="entry name" value="3-OXOACYL-[ACYL-CARRIER-PROTEIN] REDUCTASE"/>
    <property type="match status" value="1"/>
</dbReference>
<dbReference type="EMBL" id="CP013979">
    <property type="protein sequence ID" value="ANJ27801.1"/>
    <property type="molecule type" value="Genomic_DNA"/>
</dbReference>
<dbReference type="InterPro" id="IPR020904">
    <property type="entry name" value="Sc_DH/Rdtase_CS"/>
</dbReference>
<accession>A0A191WHR3</accession>
<dbReference type="Gene3D" id="3.40.50.720">
    <property type="entry name" value="NAD(P)-binding Rossmann-like Domain"/>
    <property type="match status" value="1"/>
</dbReference>
<organism evidence="3 4">
    <name type="scientific">Agromyces aureus</name>
    <dbReference type="NCBI Taxonomy" id="453304"/>
    <lineage>
        <taxon>Bacteria</taxon>
        <taxon>Bacillati</taxon>
        <taxon>Actinomycetota</taxon>
        <taxon>Actinomycetes</taxon>
        <taxon>Micrococcales</taxon>
        <taxon>Microbacteriaceae</taxon>
        <taxon>Agromyces</taxon>
    </lineage>
</organism>
<keyword evidence="4" id="KW-1185">Reference proteome</keyword>
<evidence type="ECO:0000313" key="4">
    <source>
        <dbReference type="Proteomes" id="UP000078437"/>
    </source>
</evidence>
<dbReference type="Pfam" id="PF13561">
    <property type="entry name" value="adh_short_C2"/>
    <property type="match status" value="1"/>
</dbReference>
<reference evidence="3 4" key="1">
    <citation type="journal article" date="2016" name="Int. J. Syst. Evol. Microbiol.">
        <title>Agromyces aureus sp. nov., isolated from the rhizosphere of Salix caprea L. grown in a heavy-metal-contaminated soil.</title>
        <authorList>
            <person name="Corretto E."/>
            <person name="Antonielli L."/>
            <person name="Sessitsch A."/>
            <person name="Compant S."/>
            <person name="Gorfer M."/>
            <person name="Kuffner M."/>
            <person name="Brader G."/>
        </authorList>
    </citation>
    <scope>NUCLEOTIDE SEQUENCE [LARGE SCALE GENOMIC DNA]</scope>
    <source>
        <strain evidence="3 4">AR33</strain>
    </source>
</reference>
<dbReference type="GO" id="GO:0016616">
    <property type="term" value="F:oxidoreductase activity, acting on the CH-OH group of donors, NAD or NADP as acceptor"/>
    <property type="evidence" value="ECO:0007669"/>
    <property type="project" value="TreeGrafter"/>
</dbReference>
<reference evidence="4" key="2">
    <citation type="submission" date="2016-01" db="EMBL/GenBank/DDBJ databases">
        <title>Complete genome sequence of Agromyces aureus AR33T and comparison with related organisms.</title>
        <authorList>
            <person name="Corretto E."/>
            <person name="Antonielli L."/>
            <person name="Sessitsch A."/>
            <person name="Brader G."/>
        </authorList>
    </citation>
    <scope>NUCLEOTIDE SEQUENCE [LARGE SCALE GENOMIC DNA]</scope>
    <source>
        <strain evidence="4">AR33</strain>
    </source>
</reference>
<dbReference type="PRINTS" id="PR00081">
    <property type="entry name" value="GDHRDH"/>
</dbReference>
<evidence type="ECO:0008006" key="5">
    <source>
        <dbReference type="Google" id="ProtNLM"/>
    </source>
</evidence>
<dbReference type="Proteomes" id="UP000078437">
    <property type="component" value="Chromosome"/>
</dbReference>
<dbReference type="SUPFAM" id="SSF51735">
    <property type="entry name" value="NAD(P)-binding Rossmann-fold domains"/>
    <property type="match status" value="1"/>
</dbReference>
<dbReference type="STRING" id="453304.ATC03_14865"/>
<dbReference type="PROSITE" id="PS00061">
    <property type="entry name" value="ADH_SHORT"/>
    <property type="match status" value="1"/>
</dbReference>
<keyword evidence="2" id="KW-0560">Oxidoreductase</keyword>
<name>A0A191WHR3_9MICO</name>
<evidence type="ECO:0000256" key="2">
    <source>
        <dbReference type="ARBA" id="ARBA00023002"/>
    </source>
</evidence>
<protein>
    <recommendedName>
        <fullName evidence="5">Short-chain dehydrogenase</fullName>
    </recommendedName>
</protein>
<evidence type="ECO:0000313" key="3">
    <source>
        <dbReference type="EMBL" id="ANJ27801.1"/>
    </source>
</evidence>
<evidence type="ECO:0000256" key="1">
    <source>
        <dbReference type="ARBA" id="ARBA00006484"/>
    </source>
</evidence>
<dbReference type="CDD" id="cd05233">
    <property type="entry name" value="SDR_c"/>
    <property type="match status" value="1"/>
</dbReference>